<keyword evidence="4" id="KW-1185">Reference proteome</keyword>
<evidence type="ECO:0000256" key="1">
    <source>
        <dbReference type="SAM" id="MobiDB-lite"/>
    </source>
</evidence>
<organism evidence="3 4">
    <name type="scientific">Sedimentitalea nanhaiensis</name>
    <dbReference type="NCBI Taxonomy" id="999627"/>
    <lineage>
        <taxon>Bacteria</taxon>
        <taxon>Pseudomonadati</taxon>
        <taxon>Pseudomonadota</taxon>
        <taxon>Alphaproteobacteria</taxon>
        <taxon>Rhodobacterales</taxon>
        <taxon>Paracoccaceae</taxon>
        <taxon>Sedimentitalea</taxon>
    </lineage>
</organism>
<reference evidence="3 4" key="1">
    <citation type="submission" date="2016-10" db="EMBL/GenBank/DDBJ databases">
        <authorList>
            <person name="de Groot N.N."/>
        </authorList>
    </citation>
    <scope>NUCLEOTIDE SEQUENCE [LARGE SCALE GENOMIC DNA]</scope>
    <source>
        <strain evidence="3 4">CGMCC 1.10959</strain>
    </source>
</reference>
<dbReference type="OrthoDB" id="9923092at2"/>
<evidence type="ECO:0000256" key="2">
    <source>
        <dbReference type="SAM" id="Phobius"/>
    </source>
</evidence>
<evidence type="ECO:0000313" key="4">
    <source>
        <dbReference type="Proteomes" id="UP000182466"/>
    </source>
</evidence>
<dbReference type="AlphaFoldDB" id="A0A1I7ECK1"/>
<dbReference type="RefSeq" id="WP_139236676.1">
    <property type="nucleotide sequence ID" value="NZ_FPAW01000066.1"/>
</dbReference>
<feature type="transmembrane region" description="Helical" evidence="2">
    <location>
        <begin position="22"/>
        <end position="43"/>
    </location>
</feature>
<name>A0A1I7ECK1_9RHOB</name>
<dbReference type="STRING" id="999627.SAMN05216236_1663"/>
<keyword evidence="2" id="KW-0812">Transmembrane</keyword>
<feature type="region of interest" description="Disordered" evidence="1">
    <location>
        <begin position="93"/>
        <end position="113"/>
    </location>
</feature>
<keyword evidence="2" id="KW-1133">Transmembrane helix</keyword>
<dbReference type="EMBL" id="FPAW01000066">
    <property type="protein sequence ID" value="SFU21678.1"/>
    <property type="molecule type" value="Genomic_DNA"/>
</dbReference>
<proteinExistence type="predicted"/>
<protein>
    <submittedName>
        <fullName evidence="3">Uncharacterized protein</fullName>
    </submittedName>
</protein>
<keyword evidence="2" id="KW-0472">Membrane</keyword>
<dbReference type="Proteomes" id="UP000182466">
    <property type="component" value="Unassembled WGS sequence"/>
</dbReference>
<sequence length="113" mass="12147">MDSTDAIDDALAVAAQLGRLDFASLLLAIVSTILVLGGVFAFLNFRSIARAHAVEQAKAIAEATAERVTNEYLQRELPDLLEAYRDFLDSDDVSDEAADQMAGAQDDDGEAEK</sequence>
<accession>A0A1I7ECK1</accession>
<gene>
    <name evidence="3" type="ORF">SAMN05216236_1663</name>
</gene>
<evidence type="ECO:0000313" key="3">
    <source>
        <dbReference type="EMBL" id="SFU21678.1"/>
    </source>
</evidence>